<organism evidence="2 3">
    <name type="scientific">Oenococcus kitaharae DSM 17330</name>
    <dbReference type="NCBI Taxonomy" id="1045004"/>
    <lineage>
        <taxon>Bacteria</taxon>
        <taxon>Bacillati</taxon>
        <taxon>Bacillota</taxon>
        <taxon>Bacilli</taxon>
        <taxon>Lactobacillales</taxon>
        <taxon>Lactobacillaceae</taxon>
        <taxon>Oenococcus</taxon>
    </lineage>
</organism>
<dbReference type="AlphaFoldDB" id="G9WIU7"/>
<keyword evidence="1" id="KW-0472">Membrane</keyword>
<dbReference type="PATRIC" id="fig|1045004.4.peg.273"/>
<evidence type="ECO:0000256" key="1">
    <source>
        <dbReference type="SAM" id="Phobius"/>
    </source>
</evidence>
<gene>
    <name evidence="2" type="ORF">OKIT_0271</name>
</gene>
<keyword evidence="1" id="KW-1133">Transmembrane helix</keyword>
<protein>
    <submittedName>
        <fullName evidence="2">Uncharacterized protein</fullName>
    </submittedName>
</protein>
<dbReference type="Proteomes" id="UP000004959">
    <property type="component" value="Chromosome"/>
</dbReference>
<evidence type="ECO:0000313" key="2">
    <source>
        <dbReference type="EMBL" id="EHN58396.1"/>
    </source>
</evidence>
<accession>G9WIU7</accession>
<name>G9WIU7_9LACO</name>
<dbReference type="HOGENOM" id="CLU_3120519_0_0_9"/>
<sequence length="50" mass="5925">MTMMYFGFAMFINLLFYVLLIAVVVYVLYCLRQIVKLLTEIKEALKNKSE</sequence>
<dbReference type="EMBL" id="AFVZ01000001">
    <property type="protein sequence ID" value="EHN58396.1"/>
    <property type="molecule type" value="Genomic_DNA"/>
</dbReference>
<proteinExistence type="predicted"/>
<comment type="caution">
    <text evidence="2">The sequence shown here is derived from an EMBL/GenBank/DDBJ whole genome shotgun (WGS) entry which is preliminary data.</text>
</comment>
<reference evidence="2 3" key="1">
    <citation type="journal article" date="2012" name="PLoS ONE">
        <title>Functional divergence in the genus oenococcus as predicted by genome sequencing of the newly-described species, Oenococcus kitaharae.</title>
        <authorList>
            <person name="Borneman A.R."/>
            <person name="McCarthy J.M."/>
            <person name="Chambers P.J."/>
            <person name="Bartowsky E.J."/>
        </authorList>
    </citation>
    <scope>NUCLEOTIDE SEQUENCE [LARGE SCALE GENOMIC DNA]</scope>
    <source>
        <strain evidence="3">DSM17330</strain>
    </source>
</reference>
<keyword evidence="1" id="KW-0812">Transmembrane</keyword>
<feature type="transmembrane region" description="Helical" evidence="1">
    <location>
        <begin position="6"/>
        <end position="29"/>
    </location>
</feature>
<evidence type="ECO:0000313" key="3">
    <source>
        <dbReference type="Proteomes" id="UP000004959"/>
    </source>
</evidence>
<keyword evidence="3" id="KW-1185">Reference proteome</keyword>